<dbReference type="PROSITE" id="PS00028">
    <property type="entry name" value="ZINC_FINGER_C2H2_1"/>
    <property type="match status" value="1"/>
</dbReference>
<feature type="compositionally biased region" description="Polar residues" evidence="1">
    <location>
        <begin position="1"/>
        <end position="27"/>
    </location>
</feature>
<feature type="compositionally biased region" description="Low complexity" evidence="1">
    <location>
        <begin position="176"/>
        <end position="210"/>
    </location>
</feature>
<dbReference type="InterPro" id="IPR013087">
    <property type="entry name" value="Znf_C2H2_type"/>
</dbReference>
<reference evidence="3 4" key="1">
    <citation type="submission" date="2014-04" db="EMBL/GenBank/DDBJ databases">
        <authorList>
            <consortium name="DOE Joint Genome Institute"/>
            <person name="Kuo A."/>
            <person name="Zuccaro A."/>
            <person name="Kohler A."/>
            <person name="Nagy L.G."/>
            <person name="Floudas D."/>
            <person name="Copeland A."/>
            <person name="Barry K.W."/>
            <person name="Cichocki N."/>
            <person name="Veneault-Fourrey C."/>
            <person name="LaButti K."/>
            <person name="Lindquist E.A."/>
            <person name="Lipzen A."/>
            <person name="Lundell T."/>
            <person name="Morin E."/>
            <person name="Murat C."/>
            <person name="Sun H."/>
            <person name="Tunlid A."/>
            <person name="Henrissat B."/>
            <person name="Grigoriev I.V."/>
            <person name="Hibbett D.S."/>
            <person name="Martin F."/>
            <person name="Nordberg H.P."/>
            <person name="Cantor M.N."/>
            <person name="Hua S.X."/>
        </authorList>
    </citation>
    <scope>NUCLEOTIDE SEQUENCE [LARGE SCALE GENOMIC DNA]</scope>
    <source>
        <strain evidence="3 4">MAFF 305830</strain>
    </source>
</reference>
<evidence type="ECO:0000313" key="3">
    <source>
        <dbReference type="EMBL" id="KIM30276.1"/>
    </source>
</evidence>
<protein>
    <recommendedName>
        <fullName evidence="2">C2H2-type domain-containing protein</fullName>
    </recommendedName>
</protein>
<feature type="compositionally biased region" description="Polar residues" evidence="1">
    <location>
        <begin position="253"/>
        <end position="263"/>
    </location>
</feature>
<feature type="compositionally biased region" description="Polar residues" evidence="1">
    <location>
        <begin position="44"/>
        <end position="55"/>
    </location>
</feature>
<dbReference type="Proteomes" id="UP000054097">
    <property type="component" value="Unassembled WGS sequence"/>
</dbReference>
<name>A0A0C3BFN7_SERVB</name>
<dbReference type="AlphaFoldDB" id="A0A0C3BFN7"/>
<evidence type="ECO:0000259" key="2">
    <source>
        <dbReference type="PROSITE" id="PS00028"/>
    </source>
</evidence>
<dbReference type="HOGENOM" id="CLU_816756_0_0_1"/>
<feature type="compositionally biased region" description="Polar residues" evidence="1">
    <location>
        <begin position="327"/>
        <end position="351"/>
    </location>
</feature>
<feature type="domain" description="C2H2-type" evidence="2">
    <location>
        <begin position="124"/>
        <end position="147"/>
    </location>
</feature>
<accession>A0A0C3BFN7</accession>
<keyword evidence="4" id="KW-1185">Reference proteome</keyword>
<evidence type="ECO:0000256" key="1">
    <source>
        <dbReference type="SAM" id="MobiDB-lite"/>
    </source>
</evidence>
<dbReference type="EMBL" id="KN824285">
    <property type="protein sequence ID" value="KIM30276.1"/>
    <property type="molecule type" value="Genomic_DNA"/>
</dbReference>
<feature type="region of interest" description="Disordered" evidence="1">
    <location>
        <begin position="151"/>
        <end position="234"/>
    </location>
</feature>
<reference evidence="4" key="2">
    <citation type="submission" date="2015-01" db="EMBL/GenBank/DDBJ databases">
        <title>Evolutionary Origins and Diversification of the Mycorrhizal Mutualists.</title>
        <authorList>
            <consortium name="DOE Joint Genome Institute"/>
            <consortium name="Mycorrhizal Genomics Consortium"/>
            <person name="Kohler A."/>
            <person name="Kuo A."/>
            <person name="Nagy L.G."/>
            <person name="Floudas D."/>
            <person name="Copeland A."/>
            <person name="Barry K.W."/>
            <person name="Cichocki N."/>
            <person name="Veneault-Fourrey C."/>
            <person name="LaButti K."/>
            <person name="Lindquist E.A."/>
            <person name="Lipzen A."/>
            <person name="Lundell T."/>
            <person name="Morin E."/>
            <person name="Murat C."/>
            <person name="Riley R."/>
            <person name="Ohm R."/>
            <person name="Sun H."/>
            <person name="Tunlid A."/>
            <person name="Henrissat B."/>
            <person name="Grigoriev I.V."/>
            <person name="Hibbett D.S."/>
            <person name="Martin F."/>
        </authorList>
    </citation>
    <scope>NUCLEOTIDE SEQUENCE [LARGE SCALE GENOMIC DNA]</scope>
    <source>
        <strain evidence="4">MAFF 305830</strain>
    </source>
</reference>
<sequence length="359" mass="38527">MKPTQSSSGKSRRQAASSRANTPSASPLQAPPSGPALPDYMQTIMDNYSGNTPASRSFVQQHLEEDLRQHPTTDLISVKRRQGVHGRRGGVENAICRECDYKDTFQKVAEHVTSTHWGLPLWSCTVPNCTQAYHRKQDLGRHHWDAHQIPTSRAARRAQPAVGPASPPPADPGLLRSPHASSSRSRPSVPYPGTSQRPSGSGSRRPSLSPATTRSRLPHEQWLPPPSAPPATGGFIAVTGPGLYLNHPGGVVGSQSAPSTSTYGGFPQEGPEDSRHSRRAARHAVDAQQMFNAHYDPSDLAFAPRGQVTPTLAANPYMAQGIPGMQPPSSAGFNPNGGYTTPYSSHSWQDNGDNHSPGF</sequence>
<organism evidence="3 4">
    <name type="scientific">Serendipita vermifera MAFF 305830</name>
    <dbReference type="NCBI Taxonomy" id="933852"/>
    <lineage>
        <taxon>Eukaryota</taxon>
        <taxon>Fungi</taxon>
        <taxon>Dikarya</taxon>
        <taxon>Basidiomycota</taxon>
        <taxon>Agaricomycotina</taxon>
        <taxon>Agaricomycetes</taxon>
        <taxon>Sebacinales</taxon>
        <taxon>Serendipitaceae</taxon>
        <taxon>Serendipita</taxon>
    </lineage>
</organism>
<feature type="region of interest" description="Disordered" evidence="1">
    <location>
        <begin position="1"/>
        <end position="55"/>
    </location>
</feature>
<feature type="region of interest" description="Disordered" evidence="1">
    <location>
        <begin position="319"/>
        <end position="359"/>
    </location>
</feature>
<proteinExistence type="predicted"/>
<gene>
    <name evidence="3" type="ORF">M408DRAFT_22282</name>
</gene>
<evidence type="ECO:0000313" key="4">
    <source>
        <dbReference type="Proteomes" id="UP000054097"/>
    </source>
</evidence>
<feature type="region of interest" description="Disordered" evidence="1">
    <location>
        <begin position="249"/>
        <end position="278"/>
    </location>
</feature>